<evidence type="ECO:0000259" key="15">
    <source>
        <dbReference type="PROSITE" id="PS51304"/>
    </source>
</evidence>
<feature type="compositionally biased region" description="Pro residues" evidence="13">
    <location>
        <begin position="100"/>
        <end position="114"/>
    </location>
</feature>
<evidence type="ECO:0000313" key="16">
    <source>
        <dbReference type="EMBL" id="KAG8097830.1"/>
    </source>
</evidence>
<keyword evidence="11" id="KW-0472">Membrane</keyword>
<feature type="domain" description="Galectin" evidence="15">
    <location>
        <begin position="129"/>
        <end position="368"/>
    </location>
</feature>
<feature type="signal peptide" evidence="14">
    <location>
        <begin position="1"/>
        <end position="29"/>
    </location>
</feature>
<evidence type="ECO:0000256" key="3">
    <source>
        <dbReference type="ARBA" id="ARBA00004922"/>
    </source>
</evidence>
<keyword evidence="7" id="KW-0812">Transmembrane</keyword>
<keyword evidence="8" id="KW-0735">Signal-anchor</keyword>
<name>A0A8J5WXA5_ZIZPA</name>
<evidence type="ECO:0000256" key="9">
    <source>
        <dbReference type="ARBA" id="ARBA00022989"/>
    </source>
</evidence>
<comment type="caution">
    <text evidence="16">The sequence shown here is derived from an EMBL/GenBank/DDBJ whole genome shotgun (WGS) entry which is preliminary data.</text>
</comment>
<keyword evidence="14" id="KW-0732">Signal</keyword>
<comment type="cofactor">
    <cofactor evidence="1">
        <name>Mn(2+)</name>
        <dbReference type="ChEBI" id="CHEBI:29035"/>
    </cofactor>
</comment>
<comment type="pathway">
    <text evidence="3">Protein modification; protein glycosylation.</text>
</comment>
<dbReference type="PROSITE" id="PS51304">
    <property type="entry name" value="GALECTIN"/>
    <property type="match status" value="1"/>
</dbReference>
<dbReference type="FunFam" id="3.90.550.50:FF:000005">
    <property type="entry name" value="Hydroxyproline O-galactosyltransferase"/>
    <property type="match status" value="1"/>
</dbReference>
<dbReference type="GO" id="GO:1990714">
    <property type="term" value="F:hydroxyproline O-galactosyltransferase activity"/>
    <property type="evidence" value="ECO:0007669"/>
    <property type="project" value="TreeGrafter"/>
</dbReference>
<reference evidence="16" key="2">
    <citation type="submission" date="2021-02" db="EMBL/GenBank/DDBJ databases">
        <authorList>
            <person name="Kimball J.A."/>
            <person name="Haas M.W."/>
            <person name="Macchietto M."/>
            <person name="Kono T."/>
            <person name="Duquette J."/>
            <person name="Shao M."/>
        </authorList>
    </citation>
    <scope>NUCLEOTIDE SEQUENCE</scope>
    <source>
        <tissue evidence="16">Fresh leaf tissue</tissue>
    </source>
</reference>
<dbReference type="UniPathway" id="UPA00378"/>
<evidence type="ECO:0000256" key="4">
    <source>
        <dbReference type="ARBA" id="ARBA00008661"/>
    </source>
</evidence>
<dbReference type="Pfam" id="PF01762">
    <property type="entry name" value="Galactosyl_T"/>
    <property type="match status" value="1"/>
</dbReference>
<keyword evidence="5" id="KW-0328">Glycosyltransferase</keyword>
<reference evidence="16" key="1">
    <citation type="journal article" date="2021" name="bioRxiv">
        <title>Whole Genome Assembly and Annotation of Northern Wild Rice, Zizania palustris L., Supports a Whole Genome Duplication in the Zizania Genus.</title>
        <authorList>
            <person name="Haas M."/>
            <person name="Kono T."/>
            <person name="Macchietto M."/>
            <person name="Millas R."/>
            <person name="McGilp L."/>
            <person name="Shao M."/>
            <person name="Duquette J."/>
            <person name="Hirsch C.N."/>
            <person name="Kimball J."/>
        </authorList>
    </citation>
    <scope>NUCLEOTIDE SEQUENCE</scope>
    <source>
        <tissue evidence="16">Fresh leaf tissue</tissue>
    </source>
</reference>
<dbReference type="Proteomes" id="UP000729402">
    <property type="component" value="Unassembled WGS sequence"/>
</dbReference>
<feature type="chain" id="PRO_5035184556" description="Galectin domain-containing protein" evidence="14">
    <location>
        <begin position="30"/>
        <end position="645"/>
    </location>
</feature>
<keyword evidence="10" id="KW-0333">Golgi apparatus</keyword>
<dbReference type="PANTHER" id="PTHR11214">
    <property type="entry name" value="BETA-1,3-N-ACETYLGLUCOSAMINYLTRANSFERASE"/>
    <property type="match status" value="1"/>
</dbReference>
<dbReference type="GO" id="GO:0000139">
    <property type="term" value="C:Golgi membrane"/>
    <property type="evidence" value="ECO:0007669"/>
    <property type="project" value="UniProtKB-SubCell"/>
</dbReference>
<evidence type="ECO:0000256" key="7">
    <source>
        <dbReference type="ARBA" id="ARBA00022692"/>
    </source>
</evidence>
<sequence>MRRPRRAGGRLRPLMILPFAALLSVATFSLHSPGGPGLVPATVTVATSTDTDGIPPHRLAVSRIDLRALNATPPLHAAAVRAFRSGGRLLHDALSGSSATPPPAGSSPDPPRCPPSVDLSGAKLRAEGNALALPCGLALGSHVTVVGSPRRVAGNAVAHFAVELRGAGEGDEAARILHFNPRLRGDWSGRPVIEQNTRFRGQWGPALRCEGWRSRPDEETGACLPLDSSSTLYLQYSLRDSTPSDNLRAEFFYKSYKDTDYTSPNNFDGLVKCEQWSGNYGRKLEELKKMWLLNRVAGQRNNGLIDWPYPFVEDEMFVLTLSTGLEGYHVQVDGRHVTSFPYRVGFILEDAAMLSVGGNVDIHSIVAGSLPTAHPSNVQRNLEFLTELKAPPLPEEPIELFIGILSAGSHFTERMAVRRSWMSSVRNSSITMARFFVALHERKEVNTDLKKEADFFGDIVIVPFADSYDLVVLKTVAICKYATRVVSAKHIMKCDDDTFVRVDSVMDNVKKIPYGKSFYLGNINYYHRPMREGKWAVSIEEWPSEAYPPYANGPGYIVSSDIANFVVSEMEKGKLKLFKMEDVSMGMWVGQFIATVKAVEYIHNLRFCQFGCVDDYLTAHYQSPGQMACLWDKLGQGRPQCCNAR</sequence>
<keyword evidence="12" id="KW-0464">Manganese</keyword>
<comment type="subcellular location">
    <subcellularLocation>
        <location evidence="2">Golgi apparatus membrane</location>
        <topology evidence="2">Single-pass type II membrane protein</topology>
    </subcellularLocation>
</comment>
<evidence type="ECO:0000256" key="8">
    <source>
        <dbReference type="ARBA" id="ARBA00022968"/>
    </source>
</evidence>
<keyword evidence="17" id="KW-1185">Reference proteome</keyword>
<dbReference type="AlphaFoldDB" id="A0A8J5WXA5"/>
<dbReference type="SMART" id="SM00908">
    <property type="entry name" value="Gal-bind_lectin"/>
    <property type="match status" value="1"/>
</dbReference>
<dbReference type="Pfam" id="PF00337">
    <property type="entry name" value="Gal-bind_lectin"/>
    <property type="match status" value="1"/>
</dbReference>
<dbReference type="EMBL" id="JAAALK010000079">
    <property type="protein sequence ID" value="KAG8097830.1"/>
    <property type="molecule type" value="Genomic_DNA"/>
</dbReference>
<evidence type="ECO:0000256" key="10">
    <source>
        <dbReference type="ARBA" id="ARBA00023034"/>
    </source>
</evidence>
<keyword evidence="6" id="KW-0808">Transferase</keyword>
<evidence type="ECO:0000256" key="12">
    <source>
        <dbReference type="ARBA" id="ARBA00023211"/>
    </source>
</evidence>
<dbReference type="InterPro" id="IPR001079">
    <property type="entry name" value="Galectin_CRD"/>
</dbReference>
<accession>A0A8J5WXA5</accession>
<comment type="similarity">
    <text evidence="4">Belongs to the glycosyltransferase 31 family.</text>
</comment>
<evidence type="ECO:0000256" key="14">
    <source>
        <dbReference type="SAM" id="SignalP"/>
    </source>
</evidence>
<evidence type="ECO:0000313" key="17">
    <source>
        <dbReference type="Proteomes" id="UP000729402"/>
    </source>
</evidence>
<evidence type="ECO:0000256" key="11">
    <source>
        <dbReference type="ARBA" id="ARBA00023136"/>
    </source>
</evidence>
<evidence type="ECO:0000256" key="5">
    <source>
        <dbReference type="ARBA" id="ARBA00022676"/>
    </source>
</evidence>
<evidence type="ECO:0000256" key="1">
    <source>
        <dbReference type="ARBA" id="ARBA00001936"/>
    </source>
</evidence>
<organism evidence="16 17">
    <name type="scientific">Zizania palustris</name>
    <name type="common">Northern wild rice</name>
    <dbReference type="NCBI Taxonomy" id="103762"/>
    <lineage>
        <taxon>Eukaryota</taxon>
        <taxon>Viridiplantae</taxon>
        <taxon>Streptophyta</taxon>
        <taxon>Embryophyta</taxon>
        <taxon>Tracheophyta</taxon>
        <taxon>Spermatophyta</taxon>
        <taxon>Magnoliopsida</taxon>
        <taxon>Liliopsida</taxon>
        <taxon>Poales</taxon>
        <taxon>Poaceae</taxon>
        <taxon>BOP clade</taxon>
        <taxon>Oryzoideae</taxon>
        <taxon>Oryzeae</taxon>
        <taxon>Zizaniinae</taxon>
        <taxon>Zizania</taxon>
    </lineage>
</organism>
<keyword evidence="9" id="KW-1133">Transmembrane helix</keyword>
<evidence type="ECO:0000256" key="13">
    <source>
        <dbReference type="SAM" id="MobiDB-lite"/>
    </source>
</evidence>
<dbReference type="InterPro" id="IPR002659">
    <property type="entry name" value="Glyco_trans_31"/>
</dbReference>
<proteinExistence type="inferred from homology"/>
<gene>
    <name evidence="16" type="ORF">GUJ93_ZPchr0013g35126</name>
</gene>
<feature type="region of interest" description="Disordered" evidence="13">
    <location>
        <begin position="92"/>
        <end position="114"/>
    </location>
</feature>
<evidence type="ECO:0000256" key="6">
    <source>
        <dbReference type="ARBA" id="ARBA00022679"/>
    </source>
</evidence>
<protein>
    <recommendedName>
        <fullName evidence="15">Galectin domain-containing protein</fullName>
    </recommendedName>
</protein>
<dbReference type="PANTHER" id="PTHR11214:SF136">
    <property type="entry name" value="HYDROXYPROLINE O-GALACTOSYLTRANSFERASE GALT4"/>
    <property type="match status" value="1"/>
</dbReference>
<dbReference type="OrthoDB" id="2139606at2759"/>
<evidence type="ECO:0000256" key="2">
    <source>
        <dbReference type="ARBA" id="ARBA00004323"/>
    </source>
</evidence>
<dbReference type="GO" id="GO:0030246">
    <property type="term" value="F:carbohydrate binding"/>
    <property type="evidence" value="ECO:0007669"/>
    <property type="project" value="InterPro"/>
</dbReference>